<dbReference type="PANTHER" id="PTHR37423:SF2">
    <property type="entry name" value="MEMBRANE-BOUND LYTIC MUREIN TRANSGLYCOSYLASE C"/>
    <property type="match status" value="1"/>
</dbReference>
<reference evidence="6" key="1">
    <citation type="submission" date="2021-03" db="EMBL/GenBank/DDBJ databases">
        <title>Acanthopleuribacteraceae sp. M133.</title>
        <authorList>
            <person name="Wang G."/>
        </authorList>
    </citation>
    <scope>NUCLEOTIDE SEQUENCE</scope>
    <source>
        <strain evidence="6">M133</strain>
    </source>
</reference>
<keyword evidence="7" id="KW-1185">Reference proteome</keyword>
<dbReference type="KEGG" id="scor:J3U87_09695"/>
<feature type="chain" id="PRO_5035302799" evidence="3">
    <location>
        <begin position="25"/>
        <end position="239"/>
    </location>
</feature>
<accession>A0A8A4TTN6</accession>
<dbReference type="InterPro" id="IPR025392">
    <property type="entry name" value="DUF4124"/>
</dbReference>
<dbReference type="AlphaFoldDB" id="A0A8A4TTN6"/>
<feature type="domain" description="Transglycosylase SLT" evidence="4">
    <location>
        <begin position="94"/>
        <end position="195"/>
    </location>
</feature>
<sequence>MKKLAICCIWSLTAFLVLQPSAFAQKLYAYKNADGRLVITDKPVEKSKKRKYKLVDTFVPKTVRAKEAAQVRARRSKGKSLSHEQLEGLVFPIAKSMSVDPDLVYAVIQVESAANIKALSSKGAIGLMQLMPFTAERFGVTNPWDPRQNIRGGISYLRYLLSYFEGDVDLVLAAYNAGENAVDKYGGIPPYKETKRYVKKVRRYYEQKSHPYDNTAKRKSKLVARKSEERKQARLASAE</sequence>
<evidence type="ECO:0000256" key="2">
    <source>
        <dbReference type="SAM" id="MobiDB-lite"/>
    </source>
</evidence>
<dbReference type="RefSeq" id="WP_237382839.1">
    <property type="nucleotide sequence ID" value="NZ_CP071793.1"/>
</dbReference>
<evidence type="ECO:0000313" key="7">
    <source>
        <dbReference type="Proteomes" id="UP000663929"/>
    </source>
</evidence>
<proteinExistence type="inferred from homology"/>
<dbReference type="Proteomes" id="UP000663929">
    <property type="component" value="Chromosome"/>
</dbReference>
<dbReference type="SUPFAM" id="SSF53955">
    <property type="entry name" value="Lysozyme-like"/>
    <property type="match status" value="1"/>
</dbReference>
<organism evidence="6 7">
    <name type="scientific">Sulfidibacter corallicola</name>
    <dbReference type="NCBI Taxonomy" id="2818388"/>
    <lineage>
        <taxon>Bacteria</taxon>
        <taxon>Pseudomonadati</taxon>
        <taxon>Acidobacteriota</taxon>
        <taxon>Holophagae</taxon>
        <taxon>Acanthopleuribacterales</taxon>
        <taxon>Acanthopleuribacteraceae</taxon>
        <taxon>Sulfidibacter</taxon>
    </lineage>
</organism>
<feature type="region of interest" description="Disordered" evidence="2">
    <location>
        <begin position="205"/>
        <end position="239"/>
    </location>
</feature>
<dbReference type="CDD" id="cd00254">
    <property type="entry name" value="LT-like"/>
    <property type="match status" value="1"/>
</dbReference>
<name>A0A8A4TTN6_SULCO</name>
<dbReference type="InterPro" id="IPR008258">
    <property type="entry name" value="Transglycosylase_SLT_dom_1"/>
</dbReference>
<dbReference type="Pfam" id="PF01464">
    <property type="entry name" value="SLT"/>
    <property type="match status" value="1"/>
</dbReference>
<evidence type="ECO:0000256" key="3">
    <source>
        <dbReference type="SAM" id="SignalP"/>
    </source>
</evidence>
<dbReference type="InterPro" id="IPR023346">
    <property type="entry name" value="Lysozyme-like_dom_sf"/>
</dbReference>
<feature type="signal peptide" evidence="3">
    <location>
        <begin position="1"/>
        <end position="24"/>
    </location>
</feature>
<dbReference type="PANTHER" id="PTHR37423">
    <property type="entry name" value="SOLUBLE LYTIC MUREIN TRANSGLYCOSYLASE-RELATED"/>
    <property type="match status" value="1"/>
</dbReference>
<feature type="domain" description="DUF4124" evidence="5">
    <location>
        <begin position="15"/>
        <end position="70"/>
    </location>
</feature>
<dbReference type="Gene3D" id="1.10.530.10">
    <property type="match status" value="1"/>
</dbReference>
<evidence type="ECO:0000259" key="5">
    <source>
        <dbReference type="Pfam" id="PF13511"/>
    </source>
</evidence>
<comment type="similarity">
    <text evidence="1">Belongs to the transglycosylase Slt family.</text>
</comment>
<gene>
    <name evidence="6" type="ORF">J3U87_09695</name>
</gene>
<evidence type="ECO:0000256" key="1">
    <source>
        <dbReference type="ARBA" id="ARBA00007734"/>
    </source>
</evidence>
<dbReference type="Pfam" id="PF13511">
    <property type="entry name" value="DUF4124"/>
    <property type="match status" value="1"/>
</dbReference>
<dbReference type="EMBL" id="CP071793">
    <property type="protein sequence ID" value="QTD52737.1"/>
    <property type="molecule type" value="Genomic_DNA"/>
</dbReference>
<evidence type="ECO:0000313" key="6">
    <source>
        <dbReference type="EMBL" id="QTD52737.1"/>
    </source>
</evidence>
<keyword evidence="3" id="KW-0732">Signal</keyword>
<evidence type="ECO:0000259" key="4">
    <source>
        <dbReference type="Pfam" id="PF01464"/>
    </source>
</evidence>
<protein>
    <submittedName>
        <fullName evidence="6">Lytic transglycosylase domain-containing protein</fullName>
    </submittedName>
</protein>